<evidence type="ECO:0000256" key="3">
    <source>
        <dbReference type="ARBA" id="ARBA00022679"/>
    </source>
</evidence>
<organism evidence="8">
    <name type="scientific">Micromonas pusilla</name>
    <name type="common">Picoplanktonic green alga</name>
    <name type="synonym">Chromulina pusilla</name>
    <dbReference type="NCBI Taxonomy" id="38833"/>
    <lineage>
        <taxon>Eukaryota</taxon>
        <taxon>Viridiplantae</taxon>
        <taxon>Chlorophyta</taxon>
        <taxon>Mamiellophyceae</taxon>
        <taxon>Mamiellales</taxon>
        <taxon>Mamiellaceae</taxon>
        <taxon>Micromonas</taxon>
    </lineage>
</organism>
<keyword evidence="4" id="KW-0378">Hydrolase</keyword>
<evidence type="ECO:0000259" key="7">
    <source>
        <dbReference type="PROSITE" id="PS51934"/>
    </source>
</evidence>
<dbReference type="EC" id="3.1.1.4" evidence="2"/>
<dbReference type="Pfam" id="PF04970">
    <property type="entry name" value="LRAT"/>
    <property type="match status" value="1"/>
</dbReference>
<evidence type="ECO:0000313" key="8">
    <source>
        <dbReference type="EMBL" id="CAD8515368.1"/>
    </source>
</evidence>
<dbReference type="GO" id="GO:0070292">
    <property type="term" value="P:N-acylphosphatidylethanolamine metabolic process"/>
    <property type="evidence" value="ECO:0007669"/>
    <property type="project" value="TreeGrafter"/>
</dbReference>
<feature type="compositionally biased region" description="Basic and acidic residues" evidence="6">
    <location>
        <begin position="322"/>
        <end position="350"/>
    </location>
</feature>
<reference evidence="8" key="1">
    <citation type="submission" date="2021-01" db="EMBL/GenBank/DDBJ databases">
        <authorList>
            <person name="Corre E."/>
            <person name="Pelletier E."/>
            <person name="Niang G."/>
            <person name="Scheremetjew M."/>
            <person name="Finn R."/>
            <person name="Kale V."/>
            <person name="Holt S."/>
            <person name="Cochrane G."/>
            <person name="Meng A."/>
            <person name="Brown T."/>
            <person name="Cohen L."/>
        </authorList>
    </citation>
    <scope>NUCLEOTIDE SEQUENCE</scope>
    <source>
        <strain evidence="8">CCMP1723</strain>
    </source>
</reference>
<dbReference type="GO" id="GO:0005737">
    <property type="term" value="C:cytoplasm"/>
    <property type="evidence" value="ECO:0007669"/>
    <property type="project" value="TreeGrafter"/>
</dbReference>
<protein>
    <recommendedName>
        <fullName evidence="2">phospholipase A2</fullName>
        <ecNumber evidence="2">3.1.1.4</ecNumber>
    </recommendedName>
</protein>
<comment type="similarity">
    <text evidence="1">Belongs to the H-rev107 family.</text>
</comment>
<evidence type="ECO:0000256" key="2">
    <source>
        <dbReference type="ARBA" id="ARBA00013278"/>
    </source>
</evidence>
<dbReference type="GO" id="GO:0016410">
    <property type="term" value="F:N-acyltransferase activity"/>
    <property type="evidence" value="ECO:0007669"/>
    <property type="project" value="TreeGrafter"/>
</dbReference>
<evidence type="ECO:0000256" key="4">
    <source>
        <dbReference type="ARBA" id="ARBA00022801"/>
    </source>
</evidence>
<feature type="domain" description="LRAT" evidence="7">
    <location>
        <begin position="42"/>
        <end position="179"/>
    </location>
</feature>
<dbReference type="InterPro" id="IPR051496">
    <property type="entry name" value="H-rev107_PLA/AT"/>
</dbReference>
<dbReference type="PANTHER" id="PTHR13943">
    <property type="entry name" value="HRAS-LIKE SUPPRESSOR - RELATED"/>
    <property type="match status" value="1"/>
</dbReference>
<evidence type="ECO:0000256" key="6">
    <source>
        <dbReference type="SAM" id="MobiDB-lite"/>
    </source>
</evidence>
<evidence type="ECO:0000256" key="1">
    <source>
        <dbReference type="ARBA" id="ARBA00007824"/>
    </source>
</evidence>
<dbReference type="PANTHER" id="PTHR13943:SF77">
    <property type="entry name" value="LRAT DOMAIN-CONTAINING PROTEIN"/>
    <property type="match status" value="1"/>
</dbReference>
<dbReference type="PROSITE" id="PS51934">
    <property type="entry name" value="LRAT"/>
    <property type="match status" value="1"/>
</dbReference>
<proteinExistence type="inferred from homology"/>
<evidence type="ECO:0000256" key="5">
    <source>
        <dbReference type="ARBA" id="ARBA00023098"/>
    </source>
</evidence>
<dbReference type="AlphaFoldDB" id="A0A7S0I9Y5"/>
<feature type="region of interest" description="Disordered" evidence="6">
    <location>
        <begin position="310"/>
        <end position="350"/>
    </location>
</feature>
<keyword evidence="3" id="KW-0808">Transferase</keyword>
<dbReference type="GO" id="GO:0004623">
    <property type="term" value="F:phospholipase A2 activity"/>
    <property type="evidence" value="ECO:0007669"/>
    <property type="project" value="UniProtKB-EC"/>
</dbReference>
<dbReference type="InterPro" id="IPR007053">
    <property type="entry name" value="LRAT_dom"/>
</dbReference>
<name>A0A7S0I9Y5_MICPS</name>
<gene>
    <name evidence="8" type="ORF">MCOM1403_LOCUS2793</name>
</gene>
<accession>A0A7S0I9Y5</accession>
<dbReference type="GO" id="GO:0008970">
    <property type="term" value="F:phospholipase A1 activity"/>
    <property type="evidence" value="ECO:0007669"/>
    <property type="project" value="TreeGrafter"/>
</dbReference>
<dbReference type="EMBL" id="HBEQ01003609">
    <property type="protein sequence ID" value="CAD8515368.1"/>
    <property type="molecule type" value="Transcribed_RNA"/>
</dbReference>
<keyword evidence="5" id="KW-0443">Lipid metabolism</keyword>
<dbReference type="Gene3D" id="3.90.1720.10">
    <property type="entry name" value="endopeptidase domain like (from Nostoc punctiforme)"/>
    <property type="match status" value="1"/>
</dbReference>
<sequence length="423" mass="47110">MATERDVQNVRMERRNCEPMLRNHVWPALGKRRTPGDILYWPRDDQMVPFTHWAVYIGRRKLAPHGQSWMVDRCEVTGAELPEAVVHLWGAADSSTRDISRDAVVVYNRVDEVGGTPYDGNLEYDARHTPMKPAHILDRCLRALSHKVYEARFGGYDVLGNNCEHFATWARYGWNQSAQVNRATVYGATGIGALIGGGLPGALIGYALHGLASKEIASLRRAQSNNFKDHPEDPDEEVDWVVDSLLRNTEDHFRLLDEEARAYAKCRERLPRGATLTPDEEEAEERKRTLLHFDSRSARLNVAGWDIFGGERAAPSEGDGGDGPRRDDVDAAEPAPRETDPERPRQRDPVEELKGIATGVGSLAASLLGGMLKVGGALASEIASQHNAHQEKLRLLREREEAERRERGEIAPPAGVVIEEIAD</sequence>